<dbReference type="RefSeq" id="WP_193124556.1">
    <property type="nucleotide sequence ID" value="NZ_JADBGI010000031.1"/>
</dbReference>
<evidence type="ECO:0000259" key="3">
    <source>
        <dbReference type="Pfam" id="PF07331"/>
    </source>
</evidence>
<feature type="transmembrane region" description="Helical" evidence="2">
    <location>
        <begin position="59"/>
        <end position="77"/>
    </location>
</feature>
<feature type="transmembrane region" description="Helical" evidence="2">
    <location>
        <begin position="89"/>
        <end position="112"/>
    </location>
</feature>
<dbReference type="Proteomes" id="UP000806528">
    <property type="component" value="Unassembled WGS sequence"/>
</dbReference>
<organism evidence="4 5">
    <name type="scientific">Nocardiopsis coralli</name>
    <dbReference type="NCBI Taxonomy" id="2772213"/>
    <lineage>
        <taxon>Bacteria</taxon>
        <taxon>Bacillati</taxon>
        <taxon>Actinomycetota</taxon>
        <taxon>Actinomycetes</taxon>
        <taxon>Streptosporangiales</taxon>
        <taxon>Nocardiopsidaceae</taxon>
        <taxon>Nocardiopsis</taxon>
    </lineage>
</organism>
<keyword evidence="2" id="KW-0812">Transmembrane</keyword>
<keyword evidence="5" id="KW-1185">Reference proteome</keyword>
<comment type="caution">
    <text evidence="4">The sequence shown here is derived from an EMBL/GenBank/DDBJ whole genome shotgun (WGS) entry which is preliminary data.</text>
</comment>
<gene>
    <name evidence="4" type="ORF">IDM40_25180</name>
</gene>
<evidence type="ECO:0000313" key="4">
    <source>
        <dbReference type="EMBL" id="MBE3001963.1"/>
    </source>
</evidence>
<dbReference type="InterPro" id="IPR009936">
    <property type="entry name" value="DUF1468"/>
</dbReference>
<keyword evidence="2" id="KW-1133">Transmembrane helix</keyword>
<proteinExistence type="predicted"/>
<feature type="transmembrane region" description="Helical" evidence="2">
    <location>
        <begin position="124"/>
        <end position="146"/>
    </location>
</feature>
<feature type="domain" description="DUF1468" evidence="3">
    <location>
        <begin position="61"/>
        <end position="193"/>
    </location>
</feature>
<name>A0ABR9PDP1_9ACTN</name>
<evidence type="ECO:0000313" key="5">
    <source>
        <dbReference type="Proteomes" id="UP000806528"/>
    </source>
</evidence>
<evidence type="ECO:0000256" key="2">
    <source>
        <dbReference type="SAM" id="Phobius"/>
    </source>
</evidence>
<keyword evidence="2" id="KW-0472">Membrane</keyword>
<feature type="region of interest" description="Disordered" evidence="1">
    <location>
        <begin position="1"/>
        <end position="54"/>
    </location>
</feature>
<sequence length="196" mass="19696">MTDTAQDGNGGGAAEASGAGTAPDQATGHSTGQPTDPAADHGPEESADDTPRAGRTTNLVCGAVVALTGVGTLAVALDLGLGSLSQPGAGTWPGIVSMILIVIGLLIAARAATFTDAEPITKDAVAVAVAVVALAVAVQLFPYVGFELPSVALLVFWMSVLGQEKLRLSVPISVIAVAVFYLTFVYGLAVPIPRLF</sequence>
<reference evidence="4 5" key="1">
    <citation type="submission" date="2020-09" db="EMBL/GenBank/DDBJ databases">
        <title>Diversity and distribution of actinomycetes associated with coral in the coast of Hainan.</title>
        <authorList>
            <person name="Li F."/>
        </authorList>
    </citation>
    <scope>NUCLEOTIDE SEQUENCE [LARGE SCALE GENOMIC DNA]</scope>
    <source>
        <strain evidence="4 5">HNM0947</strain>
    </source>
</reference>
<protein>
    <submittedName>
        <fullName evidence="4">Tripartite tricarboxylate transporter TctB family protein</fullName>
    </submittedName>
</protein>
<dbReference type="EMBL" id="JADBGI010000031">
    <property type="protein sequence ID" value="MBE3001963.1"/>
    <property type="molecule type" value="Genomic_DNA"/>
</dbReference>
<feature type="compositionally biased region" description="Basic and acidic residues" evidence="1">
    <location>
        <begin position="38"/>
        <end position="52"/>
    </location>
</feature>
<feature type="transmembrane region" description="Helical" evidence="2">
    <location>
        <begin position="166"/>
        <end position="189"/>
    </location>
</feature>
<accession>A0ABR9PDP1</accession>
<dbReference type="Pfam" id="PF07331">
    <property type="entry name" value="TctB"/>
    <property type="match status" value="1"/>
</dbReference>
<evidence type="ECO:0000256" key="1">
    <source>
        <dbReference type="SAM" id="MobiDB-lite"/>
    </source>
</evidence>